<accession>A0ABR4HB92</accession>
<name>A0ABR4HB92_9EURO</name>
<comment type="caution">
    <text evidence="3">The sequence shown here is derived from an EMBL/GenBank/DDBJ whole genome shotgun (WGS) entry which is preliminary data.</text>
</comment>
<evidence type="ECO:0008006" key="5">
    <source>
        <dbReference type="Google" id="ProtNLM"/>
    </source>
</evidence>
<evidence type="ECO:0000256" key="1">
    <source>
        <dbReference type="SAM" id="MobiDB-lite"/>
    </source>
</evidence>
<feature type="compositionally biased region" description="Acidic residues" evidence="1">
    <location>
        <begin position="129"/>
        <end position="147"/>
    </location>
</feature>
<keyword evidence="2" id="KW-0732">Signal</keyword>
<keyword evidence="4" id="KW-1185">Reference proteome</keyword>
<dbReference type="EMBL" id="JBFXLT010000051">
    <property type="protein sequence ID" value="KAL2812052.1"/>
    <property type="molecule type" value="Genomic_DNA"/>
</dbReference>
<feature type="signal peptide" evidence="2">
    <location>
        <begin position="1"/>
        <end position="17"/>
    </location>
</feature>
<gene>
    <name evidence="3" type="ORF">BJX63DRAFT_432865</name>
</gene>
<protein>
    <recommendedName>
        <fullName evidence="5">Extracellular membrane protein CFEM domain-containing protein</fullName>
    </recommendedName>
</protein>
<feature type="compositionally biased region" description="Low complexity" evidence="1">
    <location>
        <begin position="107"/>
        <end position="128"/>
    </location>
</feature>
<organism evidence="3 4">
    <name type="scientific">Aspergillus granulosus</name>
    <dbReference type="NCBI Taxonomy" id="176169"/>
    <lineage>
        <taxon>Eukaryota</taxon>
        <taxon>Fungi</taxon>
        <taxon>Dikarya</taxon>
        <taxon>Ascomycota</taxon>
        <taxon>Pezizomycotina</taxon>
        <taxon>Eurotiomycetes</taxon>
        <taxon>Eurotiomycetidae</taxon>
        <taxon>Eurotiales</taxon>
        <taxon>Aspergillaceae</taxon>
        <taxon>Aspergillus</taxon>
        <taxon>Aspergillus subgen. Nidulantes</taxon>
    </lineage>
</organism>
<evidence type="ECO:0000256" key="2">
    <source>
        <dbReference type="SAM" id="SignalP"/>
    </source>
</evidence>
<reference evidence="3 4" key="1">
    <citation type="submission" date="2024-07" db="EMBL/GenBank/DDBJ databases">
        <title>Section-level genome sequencing and comparative genomics of Aspergillus sections Usti and Cavernicolus.</title>
        <authorList>
            <consortium name="Lawrence Berkeley National Laboratory"/>
            <person name="Nybo J.L."/>
            <person name="Vesth T.C."/>
            <person name="Theobald S."/>
            <person name="Frisvad J.C."/>
            <person name="Larsen T.O."/>
            <person name="Kjaerboelling I."/>
            <person name="Rothschild-Mancinelli K."/>
            <person name="Lyhne E.K."/>
            <person name="Kogle M.E."/>
            <person name="Barry K."/>
            <person name="Clum A."/>
            <person name="Na H."/>
            <person name="Ledsgaard L."/>
            <person name="Lin J."/>
            <person name="Lipzen A."/>
            <person name="Kuo A."/>
            <person name="Riley R."/>
            <person name="Mondo S."/>
            <person name="Labutti K."/>
            <person name="Haridas S."/>
            <person name="Pangalinan J."/>
            <person name="Salamov A.A."/>
            <person name="Simmons B.A."/>
            <person name="Magnuson J.K."/>
            <person name="Chen J."/>
            <person name="Drula E."/>
            <person name="Henrissat B."/>
            <person name="Wiebenga A."/>
            <person name="Lubbers R.J."/>
            <person name="Gomes A.C."/>
            <person name="Makela M.R."/>
            <person name="Stajich J."/>
            <person name="Grigoriev I.V."/>
            <person name="Mortensen U.H."/>
            <person name="De Vries R.P."/>
            <person name="Baker S.E."/>
            <person name="Andersen M.R."/>
        </authorList>
    </citation>
    <scope>NUCLEOTIDE SEQUENCE [LARGE SCALE GENOMIC DNA]</scope>
    <source>
        <strain evidence="3 4">CBS 588.65</strain>
    </source>
</reference>
<evidence type="ECO:0000313" key="3">
    <source>
        <dbReference type="EMBL" id="KAL2812052.1"/>
    </source>
</evidence>
<proteinExistence type="predicted"/>
<feature type="region of interest" description="Disordered" evidence="1">
    <location>
        <begin position="107"/>
        <end position="167"/>
    </location>
</feature>
<evidence type="ECO:0000313" key="4">
    <source>
        <dbReference type="Proteomes" id="UP001610334"/>
    </source>
</evidence>
<sequence length="191" mass="19094">MKFSLVALSSVLALVAAQESSSTTSSPPATTSLTAAEQCVLRCDTDDICCKAECVEVPCPSDSQANDTNDCVSNCDQGDGSEAAILSYANCQASCYSTHFFPATATGGAGASSTDSDTAATTTGSSDDSNSDDSNSDDSNSDSESSSESDAPSSTSDAEDPEDTNAASVAQIKLGASAAGLAGFLMVAWAL</sequence>
<feature type="chain" id="PRO_5046185555" description="Extracellular membrane protein CFEM domain-containing protein" evidence="2">
    <location>
        <begin position="18"/>
        <end position="191"/>
    </location>
</feature>
<dbReference type="Proteomes" id="UP001610334">
    <property type="component" value="Unassembled WGS sequence"/>
</dbReference>